<dbReference type="Proteomes" id="UP000292385">
    <property type="component" value="Unassembled WGS sequence"/>
</dbReference>
<dbReference type="RefSeq" id="WP_131459528.1">
    <property type="nucleotide sequence ID" value="NZ_SJJY01000001.1"/>
</dbReference>
<comment type="caution">
    <text evidence="2">The sequence shown here is derived from an EMBL/GenBank/DDBJ whole genome shotgun (WGS) entry which is preliminary data.</text>
</comment>
<dbReference type="EMBL" id="SJJY01000001">
    <property type="protein sequence ID" value="TCC26875.1"/>
    <property type="molecule type" value="Genomic_DNA"/>
</dbReference>
<protein>
    <submittedName>
        <fullName evidence="2">Uncharacterized protein</fullName>
    </submittedName>
</protein>
<proteinExistence type="predicted"/>
<evidence type="ECO:0000256" key="1">
    <source>
        <dbReference type="SAM" id="MobiDB-lite"/>
    </source>
</evidence>
<sequence length="103" mass="11220">MLTAAARLLTGRNTKDAERSRAGMPTGGQLSDWTDSELYSVWCATGAELLKALRAEHTDHTLTAAGARQYLLAELDRRHPRETAAWLASAAILSGEPPTFLLR</sequence>
<organism evidence="2 3">
    <name type="scientific">Kribbella speibonae</name>
    <dbReference type="NCBI Taxonomy" id="1572660"/>
    <lineage>
        <taxon>Bacteria</taxon>
        <taxon>Bacillati</taxon>
        <taxon>Actinomycetota</taxon>
        <taxon>Actinomycetes</taxon>
        <taxon>Propionibacteriales</taxon>
        <taxon>Kribbellaceae</taxon>
        <taxon>Kribbella</taxon>
    </lineage>
</organism>
<name>A0ABY2AE77_9ACTN</name>
<evidence type="ECO:0000313" key="2">
    <source>
        <dbReference type="EMBL" id="TCC26875.1"/>
    </source>
</evidence>
<accession>A0ABY2AE77</accession>
<reference evidence="2 3" key="1">
    <citation type="submission" date="2019-02" db="EMBL/GenBank/DDBJ databases">
        <title>Kribbella capetownensis sp. nov. and Kribbella speibonae sp. nov., isolated from soil.</title>
        <authorList>
            <person name="Curtis S.M."/>
            <person name="Norton I."/>
            <person name="Everest G.J."/>
            <person name="Meyers P.R."/>
        </authorList>
    </citation>
    <scope>NUCLEOTIDE SEQUENCE [LARGE SCALE GENOMIC DNA]</scope>
    <source>
        <strain evidence="2 3">SK5</strain>
    </source>
</reference>
<keyword evidence="3" id="KW-1185">Reference proteome</keyword>
<evidence type="ECO:0000313" key="3">
    <source>
        <dbReference type="Proteomes" id="UP000292385"/>
    </source>
</evidence>
<feature type="region of interest" description="Disordered" evidence="1">
    <location>
        <begin position="1"/>
        <end position="29"/>
    </location>
</feature>
<gene>
    <name evidence="2" type="ORF">E0H58_02365</name>
</gene>